<protein>
    <submittedName>
        <fullName evidence="2">Uncharacterized protein</fullName>
    </submittedName>
</protein>
<keyword evidence="1" id="KW-1133">Transmembrane helix</keyword>
<dbReference type="EMBL" id="CP001087">
    <property type="protein sequence ID" value="ACN16993.1"/>
    <property type="molecule type" value="Genomic_DNA"/>
</dbReference>
<name>C0QBJ1_DESAH</name>
<evidence type="ECO:0000256" key="1">
    <source>
        <dbReference type="SAM" id="Phobius"/>
    </source>
</evidence>
<dbReference type="eggNOG" id="ENOG503378R">
    <property type="taxonomic scope" value="Bacteria"/>
</dbReference>
<dbReference type="AlphaFoldDB" id="C0QBJ1"/>
<keyword evidence="3" id="KW-1185">Reference proteome</keyword>
<dbReference type="Proteomes" id="UP000000442">
    <property type="component" value="Chromosome"/>
</dbReference>
<dbReference type="KEGG" id="dat:HRM2_39350"/>
<evidence type="ECO:0000313" key="3">
    <source>
        <dbReference type="Proteomes" id="UP000000442"/>
    </source>
</evidence>
<dbReference type="HOGENOM" id="CLU_2117038_0_0_7"/>
<sequence length="114" mass="12947">MNCTMKNEEERVNIQNTKKDQNIKLSPFGRLFRLLASWFGFTGLYAMFAICPFCGQQGCPVGMASAGTVGAFFALCIQDWKRLFLYIKQKLSKKDYNPPNHQMGGKAVTVDRRI</sequence>
<feature type="transmembrane region" description="Helical" evidence="1">
    <location>
        <begin position="31"/>
        <end position="50"/>
    </location>
</feature>
<proteinExistence type="predicted"/>
<keyword evidence="1" id="KW-0812">Transmembrane</keyword>
<gene>
    <name evidence="2" type="ordered locus">HRM2_39350</name>
</gene>
<accession>C0QBJ1</accession>
<reference evidence="2 3" key="1">
    <citation type="journal article" date="2009" name="Environ. Microbiol.">
        <title>Genome sequence of Desulfobacterium autotrophicum HRM2, a marine sulfate reducer oxidizing organic carbon completely to carbon dioxide.</title>
        <authorList>
            <person name="Strittmatter A.W."/>
            <person name="Liesegang H."/>
            <person name="Rabus R."/>
            <person name="Decker I."/>
            <person name="Amann J."/>
            <person name="Andres S."/>
            <person name="Henne A."/>
            <person name="Fricke W.F."/>
            <person name="Martinez-Arias R."/>
            <person name="Bartels D."/>
            <person name="Goesmann A."/>
            <person name="Krause L."/>
            <person name="Puehler A."/>
            <person name="Klenk H.P."/>
            <person name="Richter M."/>
            <person name="Schuler M."/>
            <person name="Gloeckner F.O."/>
            <person name="Meyerdierks A."/>
            <person name="Gottschalk G."/>
            <person name="Amann R."/>
        </authorList>
    </citation>
    <scope>NUCLEOTIDE SEQUENCE [LARGE SCALE GENOMIC DNA]</scope>
    <source>
        <strain evidence="3">ATCC 43914 / DSM 3382 / HRM2</strain>
    </source>
</reference>
<organism evidence="2 3">
    <name type="scientific">Desulforapulum autotrophicum (strain ATCC 43914 / DSM 3382 / VKM B-1955 / HRM2)</name>
    <name type="common">Desulfobacterium autotrophicum</name>
    <dbReference type="NCBI Taxonomy" id="177437"/>
    <lineage>
        <taxon>Bacteria</taxon>
        <taxon>Pseudomonadati</taxon>
        <taxon>Thermodesulfobacteriota</taxon>
        <taxon>Desulfobacteria</taxon>
        <taxon>Desulfobacterales</taxon>
        <taxon>Desulfobacteraceae</taxon>
        <taxon>Desulforapulum</taxon>
    </lineage>
</organism>
<keyword evidence="1" id="KW-0472">Membrane</keyword>
<feature type="transmembrane region" description="Helical" evidence="1">
    <location>
        <begin position="62"/>
        <end position="80"/>
    </location>
</feature>
<evidence type="ECO:0000313" key="2">
    <source>
        <dbReference type="EMBL" id="ACN16993.1"/>
    </source>
</evidence>